<protein>
    <recommendedName>
        <fullName evidence="3">glutaminyl-peptide cyclotransferase</fullName>
        <ecNumber evidence="3">2.3.2.5</ecNumber>
    </recommendedName>
</protein>
<name>A0ABN8PCC3_9CNID</name>
<dbReference type="Gene3D" id="3.40.630.10">
    <property type="entry name" value="Zn peptidases"/>
    <property type="match status" value="1"/>
</dbReference>
<dbReference type="EC" id="2.3.2.5" evidence="3"/>
<comment type="similarity">
    <text evidence="2">Belongs to the glutaminyl-peptide cyclotransferase family.</text>
</comment>
<dbReference type="EMBL" id="CALNXK010000065">
    <property type="protein sequence ID" value="CAH3140834.1"/>
    <property type="molecule type" value="Genomic_DNA"/>
</dbReference>
<feature type="domain" description="Peptidase M28" evidence="7">
    <location>
        <begin position="106"/>
        <end position="346"/>
    </location>
</feature>
<keyword evidence="5" id="KW-0012">Acyltransferase</keyword>
<dbReference type="CDD" id="cd03880">
    <property type="entry name" value="M28_QC_like"/>
    <property type="match status" value="1"/>
</dbReference>
<dbReference type="Proteomes" id="UP001159405">
    <property type="component" value="Unassembled WGS sequence"/>
</dbReference>
<dbReference type="SUPFAM" id="SSF53187">
    <property type="entry name" value="Zn-dependent exopeptidases"/>
    <property type="match status" value="1"/>
</dbReference>
<evidence type="ECO:0000256" key="6">
    <source>
        <dbReference type="SAM" id="SignalP"/>
    </source>
</evidence>
<keyword evidence="6" id="KW-0732">Signal</keyword>
<evidence type="ECO:0000256" key="5">
    <source>
        <dbReference type="ARBA" id="ARBA00023315"/>
    </source>
</evidence>
<evidence type="ECO:0000256" key="3">
    <source>
        <dbReference type="ARBA" id="ARBA00012012"/>
    </source>
</evidence>
<dbReference type="InterPro" id="IPR037457">
    <property type="entry name" value="M28_QC"/>
</dbReference>
<comment type="caution">
    <text evidence="8">The sequence shown here is derived from an EMBL/GenBank/DDBJ whole genome shotgun (WGS) entry which is preliminary data.</text>
</comment>
<feature type="chain" id="PRO_5045944345" description="glutaminyl-peptide cyclotransferase" evidence="6">
    <location>
        <begin position="21"/>
        <end position="359"/>
    </location>
</feature>
<evidence type="ECO:0000259" key="7">
    <source>
        <dbReference type="Pfam" id="PF04389"/>
    </source>
</evidence>
<accession>A0ABN8PCC3</accession>
<evidence type="ECO:0000256" key="4">
    <source>
        <dbReference type="ARBA" id="ARBA00022679"/>
    </source>
</evidence>
<evidence type="ECO:0000313" key="9">
    <source>
        <dbReference type="Proteomes" id="UP001159405"/>
    </source>
</evidence>
<keyword evidence="9" id="KW-1185">Reference proteome</keyword>
<dbReference type="PANTHER" id="PTHR12283">
    <property type="entry name" value="GLUTAMINYL-PEPTIDE CYCLOTRANSFERASE"/>
    <property type="match status" value="1"/>
</dbReference>
<gene>
    <name evidence="8" type="ORF">PLOB_00041401</name>
</gene>
<evidence type="ECO:0000256" key="2">
    <source>
        <dbReference type="ARBA" id="ARBA00006014"/>
    </source>
</evidence>
<dbReference type="Pfam" id="PF04389">
    <property type="entry name" value="Peptidase_M28"/>
    <property type="match status" value="1"/>
</dbReference>
<keyword evidence="4" id="KW-0808">Transferase</keyword>
<reference evidence="8 9" key="1">
    <citation type="submission" date="2022-05" db="EMBL/GenBank/DDBJ databases">
        <authorList>
            <consortium name="Genoscope - CEA"/>
            <person name="William W."/>
        </authorList>
    </citation>
    <scope>NUCLEOTIDE SEQUENCE [LARGE SCALE GENOMIC DNA]</scope>
</reference>
<feature type="signal peptide" evidence="6">
    <location>
        <begin position="1"/>
        <end position="20"/>
    </location>
</feature>
<sequence>MMFSGVLVCLCSLIFSPVGASTKKPLEHPLPRSLPESKINDLAQKTDYRAFYDGIFLPVLRVRVPGTKGHHAVKLFIKKQFEDLDWTVTLDEFDDMTPYGPKRFTNIIATLNPNAKRRLILAAHYDSKYFPEDSDGRYFFGATDSAMPCAMLIEIAKTVTPLFKAQEQQQDRLVNDDDDEQSDVTLQMVFFDGEEAFKEWTKNDSLYGSRHLAEVWSNTTHLKGSNTTMIDTINALVLLDLIGTSDPQPTFYNTFKETDDLFQRLEQIERRLISTNRLIERRPQPYFMHGLMDRRYLVEDDHIPFLERNVKILHLISLPFPNCWHQVCDHEGEIDPKVVQDLLKVLQVFVVEYFGLAVV</sequence>
<organism evidence="8 9">
    <name type="scientific">Porites lobata</name>
    <dbReference type="NCBI Taxonomy" id="104759"/>
    <lineage>
        <taxon>Eukaryota</taxon>
        <taxon>Metazoa</taxon>
        <taxon>Cnidaria</taxon>
        <taxon>Anthozoa</taxon>
        <taxon>Hexacorallia</taxon>
        <taxon>Scleractinia</taxon>
        <taxon>Fungiina</taxon>
        <taxon>Poritidae</taxon>
        <taxon>Porites</taxon>
    </lineage>
</organism>
<evidence type="ECO:0000313" key="8">
    <source>
        <dbReference type="EMBL" id="CAH3140834.1"/>
    </source>
</evidence>
<proteinExistence type="inferred from homology"/>
<dbReference type="PANTHER" id="PTHR12283:SF6">
    <property type="entry name" value="GLUTAMINYL-PEPTIDE CYCLOTRANSFERASE-RELATED"/>
    <property type="match status" value="1"/>
</dbReference>
<comment type="catalytic activity">
    <reaction evidence="1">
        <text>N-terminal L-glutaminyl-[peptide] = N-terminal 5-oxo-L-prolyl-[peptide] + NH4(+)</text>
        <dbReference type="Rhea" id="RHEA:23652"/>
        <dbReference type="Rhea" id="RHEA-COMP:11736"/>
        <dbReference type="Rhea" id="RHEA-COMP:11846"/>
        <dbReference type="ChEBI" id="CHEBI:28938"/>
        <dbReference type="ChEBI" id="CHEBI:64722"/>
        <dbReference type="ChEBI" id="CHEBI:87215"/>
        <dbReference type="EC" id="2.3.2.5"/>
    </reaction>
</comment>
<dbReference type="InterPro" id="IPR007484">
    <property type="entry name" value="Peptidase_M28"/>
</dbReference>
<dbReference type="InterPro" id="IPR040234">
    <property type="entry name" value="QC/QCL"/>
</dbReference>
<evidence type="ECO:0000256" key="1">
    <source>
        <dbReference type="ARBA" id="ARBA00000001"/>
    </source>
</evidence>